<dbReference type="Gramene" id="TraesWEE_scaffold_131914_01G000200.1">
    <property type="protein sequence ID" value="TraesWEE_scaffold_131914_01G000200.1"/>
    <property type="gene ID" value="TraesWEE_scaffold_131914_01G000200"/>
</dbReference>
<reference evidence="2" key="1">
    <citation type="submission" date="2018-08" db="EMBL/GenBank/DDBJ databases">
        <authorList>
            <person name="Rossello M."/>
        </authorList>
    </citation>
    <scope>NUCLEOTIDE SEQUENCE [LARGE SCALE GENOMIC DNA]</scope>
    <source>
        <strain evidence="2">cv. Chinese Spring</strain>
    </source>
</reference>
<evidence type="ECO:0000256" key="1">
    <source>
        <dbReference type="SAM" id="MobiDB-lite"/>
    </source>
</evidence>
<dbReference type="InterPro" id="IPR036047">
    <property type="entry name" value="F-box-like_dom_sf"/>
</dbReference>
<dbReference type="OrthoDB" id="665980at2759"/>
<feature type="compositionally biased region" description="Basic and acidic residues" evidence="1">
    <location>
        <begin position="154"/>
        <end position="163"/>
    </location>
</feature>
<dbReference type="Gramene" id="TraesCS1D02G074000.1">
    <property type="protein sequence ID" value="TraesCS1D02G074000.1"/>
    <property type="gene ID" value="TraesCS1D02G074000"/>
</dbReference>
<evidence type="ECO:0000313" key="2">
    <source>
        <dbReference type="EnsemblPlants" id="TraesCS1D02G074000.1"/>
    </source>
</evidence>
<dbReference type="Gramene" id="TraesCAD_scaffold_068082_01G000200.1">
    <property type="protein sequence ID" value="TraesCAD_scaffold_068082_01G000200.1"/>
    <property type="gene ID" value="TraesCAD_scaffold_068082_01G000200"/>
</dbReference>
<reference evidence="2" key="2">
    <citation type="submission" date="2018-10" db="UniProtKB">
        <authorList>
            <consortium name="EnsemblPlants"/>
        </authorList>
    </citation>
    <scope>IDENTIFICATION</scope>
</reference>
<proteinExistence type="predicted"/>
<name>A0A3B5ZQW6_WHEAT</name>
<dbReference type="Gramene" id="TraesCS1D03G0170000.1">
    <property type="protein sequence ID" value="TraesCS1D03G0170000.1.CDS"/>
    <property type="gene ID" value="TraesCS1D03G0170000"/>
</dbReference>
<dbReference type="Gramene" id="TraesCLE_scaffold_101564_01G000100.1">
    <property type="protein sequence ID" value="TraesCLE_scaffold_101564_01G000100.1"/>
    <property type="gene ID" value="TraesCLE_scaffold_101564_01G000100"/>
</dbReference>
<dbReference type="PANTHER" id="PTHR31672">
    <property type="entry name" value="BNACNNG10540D PROTEIN"/>
    <property type="match status" value="1"/>
</dbReference>
<dbReference type="Gramene" id="TraesRN1D0100173900.1">
    <property type="protein sequence ID" value="TraesRN1D0100173900.1"/>
    <property type="gene ID" value="TraesRN1D0100173900"/>
</dbReference>
<evidence type="ECO:0000313" key="3">
    <source>
        <dbReference type="Proteomes" id="UP000019116"/>
    </source>
</evidence>
<keyword evidence="3" id="KW-1185">Reference proteome</keyword>
<dbReference type="GO" id="GO:0004842">
    <property type="term" value="F:ubiquitin-protein transferase activity"/>
    <property type="evidence" value="ECO:0000318"/>
    <property type="project" value="GO_Central"/>
</dbReference>
<protein>
    <recommendedName>
        <fullName evidence="4">F-box domain-containing protein</fullName>
    </recommendedName>
</protein>
<sequence length="447" mass="49355">MANPITPRCGDAPRPMPHLDDGILSEILYRLPTKDAYRVAAVSPWWRTVLSLPTFLSRHLSPRPLPLLDDRPYALVIQPRRNVGYFTHLTLVPIEPAGRVPVNVPLQRKYMATNSDTQPCLLDTAGDDSVFQFQLLYSTGTDDPASPAADDHDDADRHGHDLPVDGVDISSGQATTTTTTDASDEDAVPAPPLGERVEDYVVFFECTVPMLDISIVASHGRLLLGCSRSRYYVCDPAANRWLLLPPSTISPVSAANTGFHYDASSTGLLTFTVVLLARRRRQRVRVETFRSATGRWDTREQVASGAARCLGTASHGIHAGNCFYWLSRRRGRILRYDAARECASVLREPAEAGRSKRRVGRSLGSVAAGSGFIGVWLMDEAAARPLWRRVHEKVLGEMWDYYINTPSYHEKPVDFAGASGGFVVVEENHGLRRHDLETAGNVRLATL</sequence>
<dbReference type="STRING" id="4565.A0A3B5ZQW6"/>
<dbReference type="InterPro" id="IPR050796">
    <property type="entry name" value="SCF_F-box_component"/>
</dbReference>
<dbReference type="Proteomes" id="UP000019116">
    <property type="component" value="Chromosome 1D"/>
</dbReference>
<feature type="region of interest" description="Disordered" evidence="1">
    <location>
        <begin position="141"/>
        <end position="192"/>
    </location>
</feature>
<dbReference type="SUPFAM" id="SSF81383">
    <property type="entry name" value="F-box domain"/>
    <property type="match status" value="1"/>
</dbReference>
<dbReference type="EnsemblPlants" id="TraesCS1D02G074000.1">
    <property type="protein sequence ID" value="TraesCS1D02G074000.1"/>
    <property type="gene ID" value="TraesCS1D02G074000"/>
</dbReference>
<organism evidence="2">
    <name type="scientific">Triticum aestivum</name>
    <name type="common">Wheat</name>
    <dbReference type="NCBI Taxonomy" id="4565"/>
    <lineage>
        <taxon>Eukaryota</taxon>
        <taxon>Viridiplantae</taxon>
        <taxon>Streptophyta</taxon>
        <taxon>Embryophyta</taxon>
        <taxon>Tracheophyta</taxon>
        <taxon>Spermatophyta</taxon>
        <taxon>Magnoliopsida</taxon>
        <taxon>Liliopsida</taxon>
        <taxon>Poales</taxon>
        <taxon>Poaceae</taxon>
        <taxon>BOP clade</taxon>
        <taxon>Pooideae</taxon>
        <taxon>Triticodae</taxon>
        <taxon>Triticeae</taxon>
        <taxon>Triticinae</taxon>
        <taxon>Triticum</taxon>
    </lineage>
</organism>
<accession>A0A3B5ZQW6</accession>
<dbReference type="AlphaFoldDB" id="A0A3B5ZQW6"/>
<evidence type="ECO:0008006" key="4">
    <source>
        <dbReference type="Google" id="ProtNLM"/>
    </source>
</evidence>
<dbReference type="PANTHER" id="PTHR31672:SF13">
    <property type="entry name" value="F-BOX PROTEIN CPR30-LIKE"/>
    <property type="match status" value="1"/>
</dbReference>
<dbReference type="GO" id="GO:0031146">
    <property type="term" value="P:SCF-dependent proteasomal ubiquitin-dependent protein catabolic process"/>
    <property type="evidence" value="ECO:0000318"/>
    <property type="project" value="GO_Central"/>
</dbReference>